<proteinExistence type="predicted"/>
<evidence type="ECO:0000313" key="2">
    <source>
        <dbReference type="WBParaSite" id="ES5_v2.g25624.t1"/>
    </source>
</evidence>
<protein>
    <submittedName>
        <fullName evidence="2">Acid phosphatase</fullName>
    </submittedName>
</protein>
<evidence type="ECO:0000313" key="1">
    <source>
        <dbReference type="Proteomes" id="UP000887579"/>
    </source>
</evidence>
<accession>A0AC34G7L5</accession>
<dbReference type="WBParaSite" id="ES5_v2.g25624.t1">
    <property type="protein sequence ID" value="ES5_v2.g25624.t1"/>
    <property type="gene ID" value="ES5_v2.g25624"/>
</dbReference>
<sequence length="307" mass="35158">MDPSFYLTLSRKDYPNSIIWPGHFTPVPVYSFQWVEEDLFNYLRCPRALELNVLIPQTSEFAAFVAKYLSLLAYLINYSGLALTNSSSYANLNIAYRICDCILCEEAVGLPLSLWASNITQRCHEFLSDRYGQYRGIRSNSVYNGINIGEESRRTFSGKLIWEILDRFQAKLDNHFNPTVNPWINEKVYHVYSAHDTSLMQFSSVLGFNTVNFEADLEPDTSDALTMEFWVDENDNSTVIKVLHFRRDNLIPLDISKLIPGCENTSDGCSLEQFAAKSEPYRIIGTFNEFCASSIYSTPEFKISSKH</sequence>
<dbReference type="Proteomes" id="UP000887579">
    <property type="component" value="Unplaced"/>
</dbReference>
<organism evidence="1 2">
    <name type="scientific">Panagrolaimus sp. ES5</name>
    <dbReference type="NCBI Taxonomy" id="591445"/>
    <lineage>
        <taxon>Eukaryota</taxon>
        <taxon>Metazoa</taxon>
        <taxon>Ecdysozoa</taxon>
        <taxon>Nematoda</taxon>
        <taxon>Chromadorea</taxon>
        <taxon>Rhabditida</taxon>
        <taxon>Tylenchina</taxon>
        <taxon>Panagrolaimomorpha</taxon>
        <taxon>Panagrolaimoidea</taxon>
        <taxon>Panagrolaimidae</taxon>
        <taxon>Panagrolaimus</taxon>
    </lineage>
</organism>
<reference evidence="2" key="1">
    <citation type="submission" date="2022-11" db="UniProtKB">
        <authorList>
            <consortium name="WormBaseParasite"/>
        </authorList>
    </citation>
    <scope>IDENTIFICATION</scope>
</reference>
<name>A0AC34G7L5_9BILA</name>